<accession>A0A2U1Q253</accession>
<evidence type="ECO:0000256" key="4">
    <source>
        <dbReference type="ARBA" id="ARBA00023004"/>
    </source>
</evidence>
<evidence type="ECO:0000313" key="6">
    <source>
        <dbReference type="EMBL" id="PWA92023.1"/>
    </source>
</evidence>
<reference evidence="6 7" key="1">
    <citation type="journal article" date="2018" name="Mol. Plant">
        <title>The genome of Artemisia annua provides insight into the evolution of Asteraceae family and artemisinin biosynthesis.</title>
        <authorList>
            <person name="Shen Q."/>
            <person name="Zhang L."/>
            <person name="Liao Z."/>
            <person name="Wang S."/>
            <person name="Yan T."/>
            <person name="Shi P."/>
            <person name="Liu M."/>
            <person name="Fu X."/>
            <person name="Pan Q."/>
            <person name="Wang Y."/>
            <person name="Lv Z."/>
            <person name="Lu X."/>
            <person name="Zhang F."/>
            <person name="Jiang W."/>
            <person name="Ma Y."/>
            <person name="Chen M."/>
            <person name="Hao X."/>
            <person name="Li L."/>
            <person name="Tang Y."/>
            <person name="Lv G."/>
            <person name="Zhou Y."/>
            <person name="Sun X."/>
            <person name="Brodelius P.E."/>
            <person name="Rose J.K.C."/>
            <person name="Tang K."/>
        </authorList>
    </citation>
    <scope>NUCLEOTIDE SEQUENCE [LARGE SCALE GENOMIC DNA]</scope>
    <source>
        <strain evidence="7">cv. Huhao1</strain>
        <tissue evidence="6">Leaf</tissue>
    </source>
</reference>
<evidence type="ECO:0000256" key="3">
    <source>
        <dbReference type="ARBA" id="ARBA00023002"/>
    </source>
</evidence>
<keyword evidence="4" id="KW-0408">Iron</keyword>
<dbReference type="InterPro" id="IPR036396">
    <property type="entry name" value="Cyt_P450_sf"/>
</dbReference>
<keyword evidence="7" id="KW-1185">Reference proteome</keyword>
<dbReference type="EMBL" id="PKPP01000496">
    <property type="protein sequence ID" value="PWA92023.1"/>
    <property type="molecule type" value="Genomic_DNA"/>
</dbReference>
<dbReference type="InterPro" id="IPR050651">
    <property type="entry name" value="Plant_Cytochrome_P450_Monoox"/>
</dbReference>
<proteinExistence type="predicted"/>
<dbReference type="OrthoDB" id="1055148at2759"/>
<dbReference type="PANTHER" id="PTHR47947:SF24">
    <property type="entry name" value="ISOFLAVONE 2'-HYDROXYLASE-LIKE"/>
    <property type="match status" value="1"/>
</dbReference>
<keyword evidence="1" id="KW-0349">Heme</keyword>
<sequence length="123" mass="14091">MRAEEIFTKNDVIFANHPRWLYGKIFGCIDLQPPCLDAMVTIGATLDVLPRTMEIFSTQRLNEFHKIRADEGRLTIEKLFYECSSPVNLYTIFNELTLNVMMRMISGSSEVYHAIVGILVFGL</sequence>
<dbReference type="PANTHER" id="PTHR47947">
    <property type="entry name" value="CYTOCHROME P450 82C3-RELATED"/>
    <property type="match status" value="1"/>
</dbReference>
<gene>
    <name evidence="6" type="ORF">CTI12_AA084370</name>
</gene>
<name>A0A2U1Q253_ARTAN</name>
<dbReference type="GO" id="GO:0016705">
    <property type="term" value="F:oxidoreductase activity, acting on paired donors, with incorporation or reduction of molecular oxygen"/>
    <property type="evidence" value="ECO:0007669"/>
    <property type="project" value="InterPro"/>
</dbReference>
<keyword evidence="2" id="KW-0479">Metal-binding</keyword>
<dbReference type="STRING" id="35608.A0A2U1Q253"/>
<dbReference type="GO" id="GO:0020037">
    <property type="term" value="F:heme binding"/>
    <property type="evidence" value="ECO:0007669"/>
    <property type="project" value="InterPro"/>
</dbReference>
<dbReference type="GO" id="GO:0005506">
    <property type="term" value="F:iron ion binding"/>
    <property type="evidence" value="ECO:0007669"/>
    <property type="project" value="InterPro"/>
</dbReference>
<evidence type="ECO:0000256" key="5">
    <source>
        <dbReference type="ARBA" id="ARBA00023033"/>
    </source>
</evidence>
<organism evidence="6 7">
    <name type="scientific">Artemisia annua</name>
    <name type="common">Sweet wormwood</name>
    <dbReference type="NCBI Taxonomy" id="35608"/>
    <lineage>
        <taxon>Eukaryota</taxon>
        <taxon>Viridiplantae</taxon>
        <taxon>Streptophyta</taxon>
        <taxon>Embryophyta</taxon>
        <taxon>Tracheophyta</taxon>
        <taxon>Spermatophyta</taxon>
        <taxon>Magnoliopsida</taxon>
        <taxon>eudicotyledons</taxon>
        <taxon>Gunneridae</taxon>
        <taxon>Pentapetalae</taxon>
        <taxon>asterids</taxon>
        <taxon>campanulids</taxon>
        <taxon>Asterales</taxon>
        <taxon>Asteraceae</taxon>
        <taxon>Asteroideae</taxon>
        <taxon>Anthemideae</taxon>
        <taxon>Artemisiinae</taxon>
        <taxon>Artemisia</taxon>
    </lineage>
</organism>
<comment type="caution">
    <text evidence="6">The sequence shown here is derived from an EMBL/GenBank/DDBJ whole genome shotgun (WGS) entry which is preliminary data.</text>
</comment>
<dbReference type="SUPFAM" id="SSF48264">
    <property type="entry name" value="Cytochrome P450"/>
    <property type="match status" value="1"/>
</dbReference>
<keyword evidence="3" id="KW-0560">Oxidoreductase</keyword>
<evidence type="ECO:0000256" key="1">
    <source>
        <dbReference type="ARBA" id="ARBA00022617"/>
    </source>
</evidence>
<dbReference type="GO" id="GO:0004497">
    <property type="term" value="F:monooxygenase activity"/>
    <property type="evidence" value="ECO:0007669"/>
    <property type="project" value="UniProtKB-KW"/>
</dbReference>
<dbReference type="Gene3D" id="1.10.630.10">
    <property type="entry name" value="Cytochrome P450"/>
    <property type="match status" value="1"/>
</dbReference>
<keyword evidence="5" id="KW-0503">Monooxygenase</keyword>
<evidence type="ECO:0000313" key="7">
    <source>
        <dbReference type="Proteomes" id="UP000245207"/>
    </source>
</evidence>
<protein>
    <submittedName>
        <fullName evidence="6">Cytochrome P450</fullName>
    </submittedName>
</protein>
<dbReference type="AlphaFoldDB" id="A0A2U1Q253"/>
<dbReference type="Proteomes" id="UP000245207">
    <property type="component" value="Unassembled WGS sequence"/>
</dbReference>
<evidence type="ECO:0000256" key="2">
    <source>
        <dbReference type="ARBA" id="ARBA00022723"/>
    </source>
</evidence>